<dbReference type="GO" id="GO:0000177">
    <property type="term" value="C:cytoplasmic exosome (RNase complex)"/>
    <property type="evidence" value="ECO:0007669"/>
    <property type="project" value="TreeGrafter"/>
</dbReference>
<dbReference type="InterPro" id="IPR012340">
    <property type="entry name" value="NA-bd_OB-fold"/>
</dbReference>
<evidence type="ECO:0000256" key="2">
    <source>
        <dbReference type="ARBA" id="ARBA00005785"/>
    </source>
</evidence>
<dbReference type="Pfam" id="PF17215">
    <property type="entry name" value="Rrp44_S1"/>
    <property type="match status" value="1"/>
</dbReference>
<evidence type="ECO:0000256" key="1">
    <source>
        <dbReference type="ARBA" id="ARBA00004123"/>
    </source>
</evidence>
<dbReference type="EMBL" id="JWZX01003112">
    <property type="protein sequence ID" value="KOO24237.1"/>
    <property type="molecule type" value="Genomic_DNA"/>
</dbReference>
<dbReference type="GO" id="GO:0000176">
    <property type="term" value="C:nuclear exosome (RNase complex)"/>
    <property type="evidence" value="ECO:0007669"/>
    <property type="project" value="TreeGrafter"/>
</dbReference>
<dbReference type="AlphaFoldDB" id="A0A0M0JCZ3"/>
<dbReference type="GO" id="GO:0003723">
    <property type="term" value="F:RNA binding"/>
    <property type="evidence" value="ECO:0007669"/>
    <property type="project" value="InterPro"/>
</dbReference>
<dbReference type="GO" id="GO:0000175">
    <property type="term" value="F:3'-5'-RNA exonuclease activity"/>
    <property type="evidence" value="ECO:0007669"/>
    <property type="project" value="TreeGrafter"/>
</dbReference>
<dbReference type="Proteomes" id="UP000037460">
    <property type="component" value="Unassembled WGS sequence"/>
</dbReference>
<gene>
    <name evidence="7" type="ORF">Ctob_001251</name>
</gene>
<evidence type="ECO:0000256" key="3">
    <source>
        <dbReference type="ARBA" id="ARBA00022552"/>
    </source>
</evidence>
<dbReference type="InterPro" id="IPR002716">
    <property type="entry name" value="PIN_dom"/>
</dbReference>
<keyword evidence="3" id="KW-0698">rRNA processing</keyword>
<dbReference type="InterPro" id="IPR050180">
    <property type="entry name" value="RNR_Ribonuclease"/>
</dbReference>
<dbReference type="GO" id="GO:0016075">
    <property type="term" value="P:rRNA catabolic process"/>
    <property type="evidence" value="ECO:0007669"/>
    <property type="project" value="TreeGrafter"/>
</dbReference>
<dbReference type="Pfam" id="PF17216">
    <property type="entry name" value="Rrp44_CSD1"/>
    <property type="match status" value="1"/>
</dbReference>
<reference evidence="8" key="1">
    <citation type="journal article" date="2015" name="PLoS Genet.">
        <title>Genome Sequence and Transcriptome Analyses of Chrysochromulina tobin: Metabolic Tools for Enhanced Algal Fitness in the Prominent Order Prymnesiales (Haptophyceae).</title>
        <authorList>
            <person name="Hovde B.T."/>
            <person name="Deodato C.R."/>
            <person name="Hunsperger H.M."/>
            <person name="Ryken S.A."/>
            <person name="Yost W."/>
            <person name="Jha R.K."/>
            <person name="Patterson J."/>
            <person name="Monnat R.J. Jr."/>
            <person name="Barlow S.B."/>
            <person name="Starkenburg S.R."/>
            <person name="Cattolico R.A."/>
        </authorList>
    </citation>
    <scope>NUCLEOTIDE SEQUENCE</scope>
    <source>
        <strain evidence="8">CCMP291</strain>
    </source>
</reference>
<dbReference type="Pfam" id="PF00773">
    <property type="entry name" value="RNB"/>
    <property type="match status" value="2"/>
</dbReference>
<dbReference type="Gene3D" id="3.40.50.1010">
    <property type="entry name" value="5'-nuclease"/>
    <property type="match status" value="1"/>
</dbReference>
<dbReference type="PANTHER" id="PTHR23355:SF35">
    <property type="entry name" value="EXOSOME COMPLEX EXONUCLEASE RRP44"/>
    <property type="match status" value="1"/>
</dbReference>
<dbReference type="Gene3D" id="2.40.100.10">
    <property type="entry name" value="Cyclophilin-like"/>
    <property type="match status" value="1"/>
</dbReference>
<accession>A0A0M0JCZ3</accession>
<evidence type="ECO:0000259" key="6">
    <source>
        <dbReference type="PROSITE" id="PS50072"/>
    </source>
</evidence>
<name>A0A0M0JCZ3_9EUKA</name>
<evidence type="ECO:0000256" key="5">
    <source>
        <dbReference type="ARBA" id="ARBA00023242"/>
    </source>
</evidence>
<dbReference type="PANTHER" id="PTHR23355">
    <property type="entry name" value="RIBONUCLEASE"/>
    <property type="match status" value="1"/>
</dbReference>
<evidence type="ECO:0000256" key="4">
    <source>
        <dbReference type="ARBA" id="ARBA00022835"/>
    </source>
</evidence>
<dbReference type="InterPro" id="IPR002130">
    <property type="entry name" value="Cyclophilin-type_PPIase_dom"/>
</dbReference>
<dbReference type="InterPro" id="IPR033770">
    <property type="entry name" value="RRP44_S1"/>
</dbReference>
<dbReference type="GO" id="GO:0003755">
    <property type="term" value="F:peptidyl-prolyl cis-trans isomerase activity"/>
    <property type="evidence" value="ECO:0007669"/>
    <property type="project" value="InterPro"/>
</dbReference>
<dbReference type="PROSITE" id="PS50072">
    <property type="entry name" value="CSA_PPIASE_2"/>
    <property type="match status" value="1"/>
</dbReference>
<keyword evidence="8" id="KW-1185">Reference proteome</keyword>
<feature type="domain" description="PPIase cyclophilin-type" evidence="6">
    <location>
        <begin position="1"/>
        <end position="145"/>
    </location>
</feature>
<dbReference type="SUPFAM" id="SSF50249">
    <property type="entry name" value="Nucleic acid-binding proteins"/>
    <property type="match status" value="3"/>
</dbReference>
<organism evidence="7 8">
    <name type="scientific">Chrysochromulina tobinii</name>
    <dbReference type="NCBI Taxonomy" id="1460289"/>
    <lineage>
        <taxon>Eukaryota</taxon>
        <taxon>Haptista</taxon>
        <taxon>Haptophyta</taxon>
        <taxon>Prymnesiophyceae</taxon>
        <taxon>Prymnesiales</taxon>
        <taxon>Chrysochromulinaceae</taxon>
        <taxon>Chrysochromulina</taxon>
    </lineage>
</organism>
<dbReference type="PROSITE" id="PS01175">
    <property type="entry name" value="RIBONUCLEASE_II"/>
    <property type="match status" value="1"/>
</dbReference>
<dbReference type="SUPFAM" id="SSF50891">
    <property type="entry name" value="Cyclophilin-like"/>
    <property type="match status" value="1"/>
</dbReference>
<protein>
    <submittedName>
        <fullName evidence="7">Peptidyl-prolyl cis-trans cyclophilin-type family expressed</fullName>
    </submittedName>
</protein>
<dbReference type="SUPFAM" id="SSF88723">
    <property type="entry name" value="PIN domain-like"/>
    <property type="match status" value="1"/>
</dbReference>
<dbReference type="OrthoDB" id="372421at2759"/>
<dbReference type="InterPro" id="IPR033771">
    <property type="entry name" value="Rrp44_CSD1"/>
</dbReference>
<keyword evidence="4" id="KW-0271">Exosome</keyword>
<sequence length="729" mass="80821">MLTISDVTVAHISKLFRLGCYDTDHIFRVDKGFVAQIQSIYAGAVTKTLSQECSTEAMKTVPAEFTSIRHVRGILSMGRTEDPNSGGSSFSMLLGRAAHLDNEYTVFGKVMEGDEVLAALEQVETRKEGIFVMPKQRITITRATLDGPDLEPKLSEGAERYYVLDTNVVLHQIDLLERPALTDVIVLQTVLDEVRHNKLSVYKRLRSIIADEQRRFHVFCNEFHRETFVARRPGESPNDRNDRAIRVATQWYQSQLGEEAGVEVLLLTNDAENRRLARDAGLKCESIHEHVRARADAAELMDLQAGLTAGELHQGKLNISRHNSRQGAVFVSSLKGHTSILLRGDEALNRAIDGDIVAVRLLPEAEWTDQVDSKLADRAALAAADDDEEDGAGERDMGAMPFAADLETAVPKRLGEDLCSLHEKVDRLAFSVIWVVDHEANVISTKVAKTVIRSVAALSYEQAQLRMDDARLVDPLTESLRTLNRLAKALKAKRAASGALSLASPEVRFVLDSETRDPTDVAMYNLKEANSMAEEFMLLANITQARYFSSGTLTPADYLHYGLAAPIYTHFTSPIRRYADQMAHRLLAAIIQWEAVPREALDTSAATELIDNLNQRHTLAQHAGRASVALHTLIFFRAKATEEDAYVIKVRENGVVVLVPRYGIEGIVYVAARGERSAFAYDAKTDALIAPGCTLRTFDKVRVAISVDQSRAHRPKLQLAIIEPVLPRA</sequence>
<dbReference type="InterPro" id="IPR022966">
    <property type="entry name" value="RNase_II/R_CS"/>
</dbReference>
<comment type="similarity">
    <text evidence="2">Belongs to the RNR ribonuclease family.</text>
</comment>
<dbReference type="GO" id="GO:0071031">
    <property type="term" value="P:nuclear mRNA surveillance of mRNA 3'-end processing"/>
    <property type="evidence" value="ECO:0007669"/>
    <property type="project" value="TreeGrafter"/>
</dbReference>
<keyword evidence="5" id="KW-0539">Nucleus</keyword>
<dbReference type="InterPro" id="IPR001900">
    <property type="entry name" value="RNase_II/R"/>
</dbReference>
<dbReference type="Gene3D" id="2.40.50.140">
    <property type="entry name" value="Nucleic acid-binding proteins"/>
    <property type="match status" value="1"/>
</dbReference>
<dbReference type="GO" id="GO:0006364">
    <property type="term" value="P:rRNA processing"/>
    <property type="evidence" value="ECO:0007669"/>
    <property type="project" value="UniProtKB-KW"/>
</dbReference>
<dbReference type="SMART" id="SM00670">
    <property type="entry name" value="PINc"/>
    <property type="match status" value="1"/>
</dbReference>
<dbReference type="Pfam" id="PF00160">
    <property type="entry name" value="Pro_isomerase"/>
    <property type="match status" value="1"/>
</dbReference>
<comment type="subcellular location">
    <subcellularLocation>
        <location evidence="1">Nucleus</location>
    </subcellularLocation>
</comment>
<dbReference type="Pfam" id="PF13638">
    <property type="entry name" value="PIN_4"/>
    <property type="match status" value="1"/>
</dbReference>
<evidence type="ECO:0000313" key="7">
    <source>
        <dbReference type="EMBL" id="KOO24237.1"/>
    </source>
</evidence>
<dbReference type="CDD" id="cd09862">
    <property type="entry name" value="PIN_Rrp44-like"/>
    <property type="match status" value="1"/>
</dbReference>
<comment type="caution">
    <text evidence="7">The sequence shown here is derived from an EMBL/GenBank/DDBJ whole genome shotgun (WGS) entry which is preliminary data.</text>
</comment>
<dbReference type="GO" id="GO:0004519">
    <property type="term" value="F:endonuclease activity"/>
    <property type="evidence" value="ECO:0007669"/>
    <property type="project" value="TreeGrafter"/>
</dbReference>
<proteinExistence type="inferred from homology"/>
<dbReference type="SMART" id="SM00955">
    <property type="entry name" value="RNB"/>
    <property type="match status" value="1"/>
</dbReference>
<dbReference type="InterPro" id="IPR029060">
    <property type="entry name" value="PIN-like_dom_sf"/>
</dbReference>
<evidence type="ECO:0000313" key="8">
    <source>
        <dbReference type="Proteomes" id="UP000037460"/>
    </source>
</evidence>
<dbReference type="InterPro" id="IPR029000">
    <property type="entry name" value="Cyclophilin-like_dom_sf"/>
</dbReference>
<dbReference type="Gene3D" id="2.40.50.690">
    <property type="match status" value="1"/>
</dbReference>